<organism evidence="7">
    <name type="scientific">Methanosarcina mazei</name>
    <name type="common">Methanosarcina frisia</name>
    <dbReference type="NCBI Taxonomy" id="2209"/>
    <lineage>
        <taxon>Archaea</taxon>
        <taxon>Methanobacteriati</taxon>
        <taxon>Methanobacteriota</taxon>
        <taxon>Stenosarchaea group</taxon>
        <taxon>Methanomicrobia</taxon>
        <taxon>Methanosarcinales</taxon>
        <taxon>Methanosarcinaceae</taxon>
        <taxon>Methanosarcina</taxon>
    </lineage>
</organism>
<dbReference type="EMBL" id="JJQO01000083">
    <property type="protein sequence ID" value="KKH67260.1"/>
    <property type="molecule type" value="Genomic_DNA"/>
</dbReference>
<evidence type="ECO:0000313" key="2">
    <source>
        <dbReference type="EMBL" id="KKG25700.1"/>
    </source>
</evidence>
<evidence type="ECO:0000313" key="34">
    <source>
        <dbReference type="Proteomes" id="UP000034925"/>
    </source>
</evidence>
<dbReference type="PATRIC" id="fig|2209.51.peg.2412"/>
<dbReference type="EMBL" id="JJQS01000027">
    <property type="protein sequence ID" value="KKH77455.1"/>
    <property type="molecule type" value="Genomic_DNA"/>
</dbReference>
<sequence length="65" mass="7932">MADELDINQLILETIDERCRDPFVKKLIKKSLQYEIDIWNRNPRKNDIESQYQMIIEKIVREIPE</sequence>
<dbReference type="Proteomes" id="UP000034040">
    <property type="component" value="Unassembled WGS sequence"/>
</dbReference>
<evidence type="ECO:0000313" key="18">
    <source>
        <dbReference type="EMBL" id="KKI02754.1"/>
    </source>
</evidence>
<dbReference type="EMBL" id="JJRB01000119">
    <property type="protein sequence ID" value="KKI01570.1"/>
    <property type="molecule type" value="Genomic_DNA"/>
</dbReference>
<evidence type="ECO:0000313" key="17">
    <source>
        <dbReference type="EMBL" id="KKI01570.1"/>
    </source>
</evidence>
<dbReference type="EMBL" id="JJQT01000060">
    <property type="protein sequence ID" value="KKH81004.1"/>
    <property type="molecule type" value="Genomic_DNA"/>
</dbReference>
<dbReference type="EMBL" id="JJQM01000097">
    <property type="protein sequence ID" value="KKH54358.1"/>
    <property type="molecule type" value="Genomic_DNA"/>
</dbReference>
<dbReference type="EMBL" id="JJPC01000036">
    <property type="protein sequence ID" value="KKG36620.1"/>
    <property type="molecule type" value="Genomic_DNA"/>
</dbReference>
<dbReference type="Proteomes" id="UP000034021">
    <property type="component" value="Unassembled WGS sequence"/>
</dbReference>
<evidence type="ECO:0000313" key="30">
    <source>
        <dbReference type="Proteomes" id="UP000034668"/>
    </source>
</evidence>
<proteinExistence type="predicted"/>
<dbReference type="EMBL" id="JJQQ01000039">
    <property type="protein sequence ID" value="KKH69097.1"/>
    <property type="molecule type" value="Genomic_DNA"/>
</dbReference>
<dbReference type="Proteomes" id="UP000034232">
    <property type="component" value="Unassembled WGS sequence"/>
</dbReference>
<dbReference type="EMBL" id="JJRA01000097">
    <property type="protein sequence ID" value="KKI02754.1"/>
    <property type="molecule type" value="Genomic_DNA"/>
</dbReference>
<dbReference type="Proteomes" id="UP000033933">
    <property type="component" value="Unassembled WGS sequence"/>
</dbReference>
<evidence type="ECO:0000313" key="7">
    <source>
        <dbReference type="EMBL" id="KKH66086.1"/>
    </source>
</evidence>
<dbReference type="EMBL" id="JJQR01000151">
    <property type="protein sequence ID" value="KKH71468.1"/>
    <property type="molecule type" value="Genomic_DNA"/>
</dbReference>
<evidence type="ECO:0000313" key="16">
    <source>
        <dbReference type="EMBL" id="KKH99112.1"/>
    </source>
</evidence>
<dbReference type="Proteomes" id="UP000033864">
    <property type="component" value="Unassembled WGS sequence"/>
</dbReference>
<dbReference type="Proteomes" id="UP000034937">
    <property type="component" value="Unassembled WGS sequence"/>
</dbReference>
<evidence type="ECO:0000313" key="24">
    <source>
        <dbReference type="Proteomes" id="UP000034040"/>
    </source>
</evidence>
<dbReference type="AlphaFoldDB" id="A0A0F8SH66"/>
<comment type="caution">
    <text evidence="7">The sequence shown here is derived from an EMBL/GenBank/DDBJ whole genome shotgun (WGS) entry which is preliminary data.</text>
</comment>
<dbReference type="EMBL" id="JJQH01000113">
    <property type="protein sequence ID" value="KKH39154.1"/>
    <property type="molecule type" value="Genomic_DNA"/>
</dbReference>
<evidence type="ECO:0000313" key="9">
    <source>
        <dbReference type="EMBL" id="KKH69097.1"/>
    </source>
</evidence>
<name>A0A0F8SH66_METMZ</name>
<evidence type="ECO:0000313" key="32">
    <source>
        <dbReference type="Proteomes" id="UP000034842"/>
    </source>
</evidence>
<dbReference type="Proteomes" id="UP000034925">
    <property type="component" value="Unassembled WGS sequence"/>
</dbReference>
<evidence type="ECO:0000313" key="15">
    <source>
        <dbReference type="EMBL" id="KKH93699.1"/>
    </source>
</evidence>
<evidence type="ECO:0000313" key="8">
    <source>
        <dbReference type="EMBL" id="KKH67260.1"/>
    </source>
</evidence>
<dbReference type="Proteomes" id="UP000034668">
    <property type="component" value="Unassembled WGS sequence"/>
</dbReference>
<dbReference type="EMBL" id="JJQV01000031">
    <property type="protein sequence ID" value="KKH85470.1"/>
    <property type="molecule type" value="Genomic_DNA"/>
</dbReference>
<protein>
    <submittedName>
        <fullName evidence="7">Uncharacterized protein</fullName>
    </submittedName>
</protein>
<evidence type="ECO:0000313" key="5">
    <source>
        <dbReference type="EMBL" id="KKH50764.1"/>
    </source>
</evidence>
<evidence type="ECO:0000313" key="29">
    <source>
        <dbReference type="Proteomes" id="UP000034547"/>
    </source>
</evidence>
<dbReference type="EMBL" id="JJQZ01000126">
    <property type="protein sequence ID" value="KKH93699.1"/>
    <property type="molecule type" value="Genomic_DNA"/>
</dbReference>
<dbReference type="Proteomes" id="UP000034547">
    <property type="component" value="Unassembled WGS sequence"/>
</dbReference>
<evidence type="ECO:0000313" key="13">
    <source>
        <dbReference type="EMBL" id="KKH85470.1"/>
    </source>
</evidence>
<dbReference type="EMBL" id="JJQX01000027">
    <property type="protein sequence ID" value="KKH99112.1"/>
    <property type="molecule type" value="Genomic_DNA"/>
</dbReference>
<dbReference type="Proteomes" id="UP000034298">
    <property type="component" value="Unassembled WGS sequence"/>
</dbReference>
<dbReference type="Proteomes" id="UP000034842">
    <property type="component" value="Unassembled WGS sequence"/>
</dbReference>
<dbReference type="Proteomes" id="UP000033885">
    <property type="component" value="Unassembled WGS sequence"/>
</dbReference>
<accession>A0A0F8SH66</accession>
<dbReference type="EMBL" id="JJQJ01000077">
    <property type="protein sequence ID" value="KKH50764.1"/>
    <property type="molecule type" value="Genomic_DNA"/>
</dbReference>
<evidence type="ECO:0000313" key="3">
    <source>
        <dbReference type="EMBL" id="KKG36620.1"/>
    </source>
</evidence>
<evidence type="ECO:0000313" key="33">
    <source>
        <dbReference type="Proteomes" id="UP000034872"/>
    </source>
</evidence>
<dbReference type="Proteomes" id="UP000034692">
    <property type="component" value="Unassembled WGS sequence"/>
</dbReference>
<dbReference type="EMBL" id="JJQP01000146">
    <property type="protein sequence ID" value="KKH66086.1"/>
    <property type="molecule type" value="Genomic_DNA"/>
</dbReference>
<dbReference type="RefSeq" id="WP_048041543.1">
    <property type="nucleotide sequence ID" value="NZ_JBLVWA010000191.1"/>
</dbReference>
<evidence type="ECO:0000313" key="27">
    <source>
        <dbReference type="Proteomes" id="UP000034298"/>
    </source>
</evidence>
<dbReference type="Proteomes" id="UP000034872">
    <property type="component" value="Unassembled WGS sequence"/>
</dbReference>
<dbReference type="Proteomes" id="UP000033814">
    <property type="component" value="Unassembled WGS sequence"/>
</dbReference>
<dbReference type="EMBL" id="JJPA01000265">
    <property type="protein sequence ID" value="KKG25700.1"/>
    <property type="molecule type" value="Genomic_DNA"/>
</dbReference>
<dbReference type="Proteomes" id="UP000034142">
    <property type="component" value="Unassembled WGS sequence"/>
</dbReference>
<evidence type="ECO:0000313" key="10">
    <source>
        <dbReference type="EMBL" id="KKH71468.1"/>
    </source>
</evidence>
<evidence type="ECO:0000313" key="6">
    <source>
        <dbReference type="EMBL" id="KKH54358.1"/>
    </source>
</evidence>
<evidence type="ECO:0000313" key="23">
    <source>
        <dbReference type="Proteomes" id="UP000034021"/>
    </source>
</evidence>
<evidence type="ECO:0000313" key="1">
    <source>
        <dbReference type="EMBL" id="KKF99589.1"/>
    </source>
</evidence>
<evidence type="ECO:0000313" key="20">
    <source>
        <dbReference type="Proteomes" id="UP000033864"/>
    </source>
</evidence>
<evidence type="ECO:0000313" key="35">
    <source>
        <dbReference type="Proteomes" id="UP000034937"/>
    </source>
</evidence>
<evidence type="ECO:0000313" key="4">
    <source>
        <dbReference type="EMBL" id="KKH39154.1"/>
    </source>
</evidence>
<dbReference type="EMBL" id="JJOR01000158">
    <property type="protein sequence ID" value="KKF99589.1"/>
    <property type="molecule type" value="Genomic_DNA"/>
</dbReference>
<gene>
    <name evidence="3" type="ORF">DU30_15215</name>
    <name evidence="1" type="ORF">DU31_10235</name>
    <name evidence="4" type="ORF">DU50_11130</name>
    <name evidence="2" type="ORF">DU52_01435</name>
    <name evidence="7" type="ORF">DU73_14410</name>
    <name evidence="8" type="ORF">DU75_21620</name>
    <name evidence="6" type="ORF">DU76_16790</name>
    <name evidence="11" type="ORF">DU77_18010</name>
    <name evidence="12" type="ORF">DU78_10970</name>
    <name evidence="16" type="ORF">DU79_11300</name>
    <name evidence="18" type="ORF">DU81_14295</name>
    <name evidence="13" type="ORF">DU82_05015</name>
    <name evidence="17" type="ORF">DU83_08385</name>
    <name evidence="15" type="ORF">DU84_04635</name>
    <name evidence="5" type="ORF">DU85_06885</name>
    <name evidence="10" type="ORF">DU86_11260</name>
    <name evidence="9" type="ORF">DU87_16345</name>
    <name evidence="14" type="ORF">DU88_04405</name>
</gene>
<evidence type="ECO:0000313" key="31">
    <source>
        <dbReference type="Proteomes" id="UP000034692"/>
    </source>
</evidence>
<dbReference type="EMBL" id="JJQW01000011">
    <property type="protein sequence ID" value="KKH91037.1"/>
    <property type="molecule type" value="Genomic_DNA"/>
</dbReference>
<evidence type="ECO:0000313" key="19">
    <source>
        <dbReference type="Proteomes" id="UP000033814"/>
    </source>
</evidence>
<evidence type="ECO:0000313" key="22">
    <source>
        <dbReference type="Proteomes" id="UP000033933"/>
    </source>
</evidence>
<evidence type="ECO:0000313" key="21">
    <source>
        <dbReference type="Proteomes" id="UP000033885"/>
    </source>
</evidence>
<dbReference type="Proteomes" id="UP000034399">
    <property type="component" value="Unassembled WGS sequence"/>
</dbReference>
<evidence type="ECO:0000313" key="28">
    <source>
        <dbReference type="Proteomes" id="UP000034399"/>
    </source>
</evidence>
<evidence type="ECO:0000313" key="11">
    <source>
        <dbReference type="EMBL" id="KKH77455.1"/>
    </source>
</evidence>
<reference evidence="19 20" key="1">
    <citation type="journal article" date="2015" name="ISME J.">
        <title>Genomic and phenotypic differentiation among Methanosarcina mazei populations from Columbia River sediment.</title>
        <authorList>
            <person name="Youngblut N.D."/>
            <person name="Wirth J.S."/>
            <person name="Henriksen J.R."/>
            <person name="Smith M."/>
            <person name="Simon H."/>
            <person name="Metcalf W.W."/>
            <person name="Whitaker R.J."/>
        </authorList>
    </citation>
    <scope>NUCLEOTIDE SEQUENCE [LARGE SCALE GENOMIC DNA]</scope>
    <source>
        <strain evidence="4 23">1.H.A.1A.3</strain>
        <strain evidence="5 20">1.H.A.1A.6</strain>
        <strain evidence="6 26">1.H.A.2.3</strain>
        <strain evidence="8 31">1.H.A.2.7</strain>
        <strain evidence="7">1.H.A.2.8</strain>
        <strain evidence="9 22">1.H.M.0.1</strain>
        <strain evidence="10 34">1.H.M.1A.1</strain>
        <strain evidence="11 24">1.H.M.1A.2</strain>
        <strain evidence="12 32">1.H.M.1A.3</strain>
        <strain evidence="13 19">1.H.M.2.2</strain>
        <strain evidence="14 35">1.H.M.2.3</strain>
        <strain evidence="16 30">1.H.M.2.4</strain>
        <strain evidence="15 33">1.H.T.2.1</strain>
        <strain evidence="18 21">1.H.T.2.3</strain>
        <strain evidence="17 29">1.H.T.2.5</strain>
        <strain evidence="1 25">2.F.A.2.3</strain>
        <strain evidence="2 28">3.F.A.1A.1</strain>
        <strain evidence="3 27">3.F.A.1B.1</strain>
    </source>
</reference>
<evidence type="ECO:0000313" key="14">
    <source>
        <dbReference type="EMBL" id="KKH91037.1"/>
    </source>
</evidence>
<evidence type="ECO:0000313" key="12">
    <source>
        <dbReference type="EMBL" id="KKH81004.1"/>
    </source>
</evidence>
<evidence type="ECO:0000313" key="25">
    <source>
        <dbReference type="Proteomes" id="UP000034142"/>
    </source>
</evidence>
<evidence type="ECO:0000313" key="26">
    <source>
        <dbReference type="Proteomes" id="UP000034232"/>
    </source>
</evidence>